<dbReference type="PROSITE" id="PS51698">
    <property type="entry name" value="U_BOX"/>
    <property type="match status" value="1"/>
</dbReference>
<comment type="catalytic activity">
    <reaction evidence="1">
        <text>S-ubiquitinyl-[E2 ubiquitin-conjugating enzyme]-L-cysteine + [acceptor protein]-L-lysine = [E2 ubiquitin-conjugating enzyme]-L-cysteine + N(6)-ubiquitinyl-[acceptor protein]-L-lysine.</text>
        <dbReference type="EC" id="2.3.2.27"/>
    </reaction>
</comment>
<proteinExistence type="inferred from homology"/>
<comment type="function">
    <text evidence="3">May catalyze the cis-trans isomerization of proline imidic peptide bonds in oligopeptides thereby assisting the folding of proteins. May also function as a chaperone, playing a role in intracellular transport of proteins. May also have a protein ubiquitin ligase activity acting as an E3 ubiquitin protein ligase or as a ubiquitin-ubiquitin ligase promoting elongation of ubiquitin chains on proteins.</text>
</comment>
<dbReference type="SUPFAM" id="SSF57850">
    <property type="entry name" value="RING/U-box"/>
    <property type="match status" value="1"/>
</dbReference>
<feature type="region of interest" description="Disordered" evidence="11">
    <location>
        <begin position="250"/>
        <end position="321"/>
    </location>
</feature>
<dbReference type="GO" id="GO:0071013">
    <property type="term" value="C:catalytic step 2 spliceosome"/>
    <property type="evidence" value="ECO:0007669"/>
    <property type="project" value="TreeGrafter"/>
</dbReference>
<dbReference type="InterPro" id="IPR026951">
    <property type="entry name" value="PPIL2_U-box_dom"/>
</dbReference>
<evidence type="ECO:0000256" key="4">
    <source>
        <dbReference type="ARBA" id="ARBA00004123"/>
    </source>
</evidence>
<dbReference type="PROSITE" id="PS50072">
    <property type="entry name" value="CSA_PPIASE_2"/>
    <property type="match status" value="1"/>
</dbReference>
<evidence type="ECO:0000256" key="5">
    <source>
        <dbReference type="ARBA" id="ARBA00007930"/>
    </source>
</evidence>
<evidence type="ECO:0000313" key="14">
    <source>
        <dbReference type="EMBL" id="KAK2076980.1"/>
    </source>
</evidence>
<dbReference type="EMBL" id="JASFZW010000008">
    <property type="protein sequence ID" value="KAK2076980.1"/>
    <property type="molecule type" value="Genomic_DNA"/>
</dbReference>
<evidence type="ECO:0000259" key="13">
    <source>
        <dbReference type="PROSITE" id="PS51698"/>
    </source>
</evidence>
<keyword evidence="15" id="KW-1185">Reference proteome</keyword>
<comment type="similarity">
    <text evidence="5">Belongs to the cyclophilin-type PPIase family. PPIL2 subfamily.</text>
</comment>
<dbReference type="PROSITE" id="PS00170">
    <property type="entry name" value="CSA_PPIASE_1"/>
    <property type="match status" value="1"/>
</dbReference>
<dbReference type="PRINTS" id="PR00153">
    <property type="entry name" value="CSAPPISMRASE"/>
</dbReference>
<protein>
    <recommendedName>
        <fullName evidence="16">Peptidylprolyl isomerase</fullName>
    </recommendedName>
</protein>
<evidence type="ECO:0000259" key="12">
    <source>
        <dbReference type="PROSITE" id="PS50072"/>
    </source>
</evidence>
<keyword evidence="10" id="KW-0539">Nucleus</keyword>
<dbReference type="InterPro" id="IPR044666">
    <property type="entry name" value="Cyclophilin_A-like"/>
</dbReference>
<keyword evidence="7" id="KW-0833">Ubl conjugation pathway</keyword>
<keyword evidence="6" id="KW-0808">Transferase</keyword>
<evidence type="ECO:0000256" key="8">
    <source>
        <dbReference type="ARBA" id="ARBA00023110"/>
    </source>
</evidence>
<gene>
    <name evidence="14" type="ORF">QBZ16_005208</name>
</gene>
<dbReference type="Gene3D" id="2.40.100.10">
    <property type="entry name" value="Cyclophilin-like"/>
    <property type="match status" value="1"/>
</dbReference>
<dbReference type="GO" id="GO:0061630">
    <property type="term" value="F:ubiquitin protein ligase activity"/>
    <property type="evidence" value="ECO:0007669"/>
    <property type="project" value="UniProtKB-EC"/>
</dbReference>
<evidence type="ECO:0000256" key="9">
    <source>
        <dbReference type="ARBA" id="ARBA00023235"/>
    </source>
</evidence>
<dbReference type="GO" id="GO:0003755">
    <property type="term" value="F:peptidyl-prolyl cis-trans isomerase activity"/>
    <property type="evidence" value="ECO:0007669"/>
    <property type="project" value="UniProtKB-KW"/>
</dbReference>
<dbReference type="InterPro" id="IPR020892">
    <property type="entry name" value="Cyclophilin-type_PPIase_CS"/>
</dbReference>
<dbReference type="Proteomes" id="UP001255856">
    <property type="component" value="Unassembled WGS sequence"/>
</dbReference>
<comment type="catalytic activity">
    <reaction evidence="2">
        <text>[protein]-peptidylproline (omega=180) = [protein]-peptidylproline (omega=0)</text>
        <dbReference type="Rhea" id="RHEA:16237"/>
        <dbReference type="Rhea" id="RHEA-COMP:10747"/>
        <dbReference type="Rhea" id="RHEA-COMP:10748"/>
        <dbReference type="ChEBI" id="CHEBI:83833"/>
        <dbReference type="ChEBI" id="CHEBI:83834"/>
        <dbReference type="EC" id="5.2.1.8"/>
    </reaction>
</comment>
<dbReference type="GO" id="GO:0000209">
    <property type="term" value="P:protein polyubiquitination"/>
    <property type="evidence" value="ECO:0007669"/>
    <property type="project" value="TreeGrafter"/>
</dbReference>
<feature type="region of interest" description="Disordered" evidence="11">
    <location>
        <begin position="579"/>
        <end position="603"/>
    </location>
</feature>
<organism evidence="14 15">
    <name type="scientific">Prototheca wickerhamii</name>
    <dbReference type="NCBI Taxonomy" id="3111"/>
    <lineage>
        <taxon>Eukaryota</taxon>
        <taxon>Viridiplantae</taxon>
        <taxon>Chlorophyta</taxon>
        <taxon>core chlorophytes</taxon>
        <taxon>Trebouxiophyceae</taxon>
        <taxon>Chlorellales</taxon>
        <taxon>Chlorellaceae</taxon>
        <taxon>Prototheca</taxon>
    </lineage>
</organism>
<evidence type="ECO:0000256" key="2">
    <source>
        <dbReference type="ARBA" id="ARBA00000971"/>
    </source>
</evidence>
<reference evidence="14" key="1">
    <citation type="submission" date="2021-01" db="EMBL/GenBank/DDBJ databases">
        <authorList>
            <person name="Eckstrom K.M.E."/>
        </authorList>
    </citation>
    <scope>NUCLEOTIDE SEQUENCE</scope>
    <source>
        <strain evidence="14">UVCC 0001</strain>
    </source>
</reference>
<feature type="domain" description="PPIase cyclophilin-type" evidence="12">
    <location>
        <begin position="373"/>
        <end position="520"/>
    </location>
</feature>
<dbReference type="PANTHER" id="PTHR45625:SF1">
    <property type="entry name" value="RING-TYPE E3 UBIQUITIN-PROTEIN LIGASE PPIL2"/>
    <property type="match status" value="1"/>
</dbReference>
<dbReference type="InterPro" id="IPR002130">
    <property type="entry name" value="Cyclophilin-type_PPIase_dom"/>
</dbReference>
<sequence length="603" mass="64967">MGKKRAQKDRAYLTATEWREEWGGHKAGPAGVPFRSLPFNCCALSFQPFEDAVCAADGSVFELTAIVPYVQKFHRHPVTGEPLELRDLIRLHWHKNADGEYADPVLGKVFTQHTHIVAIKTSGNVYAYEVCGGWEGGLAVTEAVRAVQELNLKAKNMRDLLTDEAFTRKDDPLNLSARNVEQFDHVAKDLAVESAEERAARESAAGFGLRSVNDDTKRILSSLGTEEAARAFEAGGGGRKAEAERLLAEAKAGKASDAAGTAPATQDRANSGPDPRLRSAPRSAVNASFKPGASTWTTEEAEPSSKQNTDDFDPNGGRALPKPYSIKLVTGHGTTGAASRAFTSTAMAPVTENKRVMELVELKPTKKGYLRLHTNLGDLNLELHCDLVPKTCENFLALCEGGYYTGTKFHRSIKNFMIQGGDPTGTGKGGQSVFGAKFKDELTSSLLHSGRGVLSMANGGPNTNGSQFFILYKSAHHLDYKHTVFGSVVGGFETLTLMEKIPTDDEDRPLQDVTITGVSVFANPYTEMLDQEKKEEEAAAKKEKDEVDDPTMLIPLLAEPAPAAVGGVGKYLPASGLPTAASGTGAKKKQKTSSSQYGNFDAW</sequence>
<dbReference type="Pfam" id="PF00160">
    <property type="entry name" value="Pro_isomerase"/>
    <property type="match status" value="1"/>
</dbReference>
<comment type="caution">
    <text evidence="14">The sequence shown here is derived from an EMBL/GenBank/DDBJ whole genome shotgun (WGS) entry which is preliminary data.</text>
</comment>
<comment type="subcellular location">
    <subcellularLocation>
        <location evidence="4">Nucleus</location>
    </subcellularLocation>
</comment>
<feature type="compositionally biased region" description="Low complexity" evidence="11">
    <location>
        <begin position="255"/>
        <end position="265"/>
    </location>
</feature>
<feature type="domain" description="U-box" evidence="13">
    <location>
        <begin position="35"/>
        <end position="108"/>
    </location>
</feature>
<keyword evidence="9" id="KW-0413">Isomerase</keyword>
<evidence type="ECO:0000313" key="15">
    <source>
        <dbReference type="Proteomes" id="UP001255856"/>
    </source>
</evidence>
<dbReference type="InterPro" id="IPR003613">
    <property type="entry name" value="Ubox_domain"/>
</dbReference>
<evidence type="ECO:0000256" key="10">
    <source>
        <dbReference type="ARBA" id="ARBA00023242"/>
    </source>
</evidence>
<evidence type="ECO:0000256" key="1">
    <source>
        <dbReference type="ARBA" id="ARBA00000900"/>
    </source>
</evidence>
<name>A0AAD9MJS3_PROWI</name>
<accession>A0AAD9MJS3</accession>
<evidence type="ECO:0000256" key="7">
    <source>
        <dbReference type="ARBA" id="ARBA00022786"/>
    </source>
</evidence>
<dbReference type="GO" id="GO:0006457">
    <property type="term" value="P:protein folding"/>
    <property type="evidence" value="ECO:0007669"/>
    <property type="project" value="InterPro"/>
</dbReference>
<dbReference type="CDD" id="cd16663">
    <property type="entry name" value="RING-Ubox_PPIL2"/>
    <property type="match status" value="1"/>
</dbReference>
<dbReference type="Gene3D" id="3.30.40.10">
    <property type="entry name" value="Zinc/RING finger domain, C3HC4 (zinc finger)"/>
    <property type="match status" value="1"/>
</dbReference>
<evidence type="ECO:0000256" key="11">
    <source>
        <dbReference type="SAM" id="MobiDB-lite"/>
    </source>
</evidence>
<dbReference type="CDD" id="cd01923">
    <property type="entry name" value="cyclophilin_RING"/>
    <property type="match status" value="1"/>
</dbReference>
<dbReference type="PANTHER" id="PTHR45625">
    <property type="entry name" value="PEPTIDYL-PROLYL CIS-TRANS ISOMERASE-RELATED"/>
    <property type="match status" value="1"/>
</dbReference>
<dbReference type="AlphaFoldDB" id="A0AAD9MJS3"/>
<evidence type="ECO:0008006" key="16">
    <source>
        <dbReference type="Google" id="ProtNLM"/>
    </source>
</evidence>
<dbReference type="InterPro" id="IPR029000">
    <property type="entry name" value="Cyclophilin-like_dom_sf"/>
</dbReference>
<dbReference type="SUPFAM" id="SSF50891">
    <property type="entry name" value="Cyclophilin-like"/>
    <property type="match status" value="1"/>
</dbReference>
<feature type="compositionally biased region" description="Polar residues" evidence="11">
    <location>
        <begin position="592"/>
        <end position="603"/>
    </location>
</feature>
<evidence type="ECO:0000256" key="3">
    <source>
        <dbReference type="ARBA" id="ARBA00003697"/>
    </source>
</evidence>
<keyword evidence="8" id="KW-0697">Rotamase</keyword>
<dbReference type="FunFam" id="2.40.100.10:FF:000014">
    <property type="entry name" value="Peptidyl-prolyl cis-trans isomerase cyp65"/>
    <property type="match status" value="1"/>
</dbReference>
<dbReference type="SMART" id="SM00504">
    <property type="entry name" value="Ubox"/>
    <property type="match status" value="1"/>
</dbReference>
<evidence type="ECO:0000256" key="6">
    <source>
        <dbReference type="ARBA" id="ARBA00022679"/>
    </source>
</evidence>
<dbReference type="InterPro" id="IPR013083">
    <property type="entry name" value="Znf_RING/FYVE/PHD"/>
</dbReference>
<dbReference type="FunFam" id="3.30.40.10:FF:000079">
    <property type="entry name" value="Peptidyl-prolyl cis-trans isomerase 2"/>
    <property type="match status" value="1"/>
</dbReference>